<dbReference type="Pfam" id="PF01370">
    <property type="entry name" value="Epimerase"/>
    <property type="match status" value="1"/>
</dbReference>
<feature type="domain" description="NAD-dependent epimerase/dehydratase" evidence="1">
    <location>
        <begin position="22"/>
        <end position="234"/>
    </location>
</feature>
<dbReference type="InterPro" id="IPR001509">
    <property type="entry name" value="Epimerase_deHydtase"/>
</dbReference>
<protein>
    <submittedName>
        <fullName evidence="2">NAD-dependent epimerase/dehydratase family protein</fullName>
    </submittedName>
</protein>
<organism evidence="2 3">
    <name type="scientific">Danxiaibacter flavus</name>
    <dbReference type="NCBI Taxonomy" id="3049108"/>
    <lineage>
        <taxon>Bacteria</taxon>
        <taxon>Pseudomonadati</taxon>
        <taxon>Bacteroidota</taxon>
        <taxon>Chitinophagia</taxon>
        <taxon>Chitinophagales</taxon>
        <taxon>Chitinophagaceae</taxon>
        <taxon>Danxiaibacter</taxon>
    </lineage>
</organism>
<evidence type="ECO:0000259" key="1">
    <source>
        <dbReference type="Pfam" id="PF01370"/>
    </source>
</evidence>
<accession>A0ABV3ZFH3</accession>
<dbReference type="Proteomes" id="UP001560573">
    <property type="component" value="Unassembled WGS sequence"/>
</dbReference>
<keyword evidence="3" id="KW-1185">Reference proteome</keyword>
<dbReference type="RefSeq" id="WP_369330035.1">
    <property type="nucleotide sequence ID" value="NZ_JAULBC010000004.1"/>
</dbReference>
<evidence type="ECO:0000313" key="2">
    <source>
        <dbReference type="EMBL" id="MEX6688626.1"/>
    </source>
</evidence>
<dbReference type="EMBL" id="JAULBC010000004">
    <property type="protein sequence ID" value="MEX6688626.1"/>
    <property type="molecule type" value="Genomic_DNA"/>
</dbReference>
<dbReference type="PANTHER" id="PTHR48079:SF6">
    <property type="entry name" value="NAD(P)-BINDING DOMAIN-CONTAINING PROTEIN-RELATED"/>
    <property type="match status" value="1"/>
</dbReference>
<reference evidence="2 3" key="1">
    <citation type="submission" date="2023-07" db="EMBL/GenBank/DDBJ databases">
        <authorList>
            <person name="Lian W.-H."/>
        </authorList>
    </citation>
    <scope>NUCLEOTIDE SEQUENCE [LARGE SCALE GENOMIC DNA]</scope>
    <source>
        <strain evidence="2 3">SYSU DXS3180</strain>
    </source>
</reference>
<dbReference type="SUPFAM" id="SSF51735">
    <property type="entry name" value="NAD(P)-binding Rossmann-fold domains"/>
    <property type="match status" value="1"/>
</dbReference>
<name>A0ABV3ZFH3_9BACT</name>
<dbReference type="InterPro" id="IPR036291">
    <property type="entry name" value="NAD(P)-bd_dom_sf"/>
</dbReference>
<proteinExistence type="predicted"/>
<dbReference type="Gene3D" id="3.40.50.720">
    <property type="entry name" value="NAD(P)-binding Rossmann-like Domain"/>
    <property type="match status" value="1"/>
</dbReference>
<gene>
    <name evidence="2" type="ORF">QTN47_14020</name>
</gene>
<sequence>MEAVNQNDKQPASASLQNMDLVLVTGANGLVGSELVQQLAGTGKRVRALYHRSKPQIQLTGVEWVQADILDVIELEDAMKGVSEVYHCAAIVSFSPKRRKLIHQTNIDGTENVVNACIDNNIRKLVYVSSVAAIGRKKDQEHVDEELKWDDHMHNSAYAKSKFLAEMSVWRGIGEGLDAVIVNPTVILGAGDWNKGSSELFKSIYKEFPWYSEGVNGFVDVQDVASVMIQLMESNISAQRFIVSAENISYKELFTSIANGFGKKVPHKRVTPFIAAVVWRLEAIKSFFSGKDPMITKETANTAQSKVYYDNTKLLKFLPGFYYTPLTQSIQRICKQLEKSA</sequence>
<evidence type="ECO:0000313" key="3">
    <source>
        <dbReference type="Proteomes" id="UP001560573"/>
    </source>
</evidence>
<dbReference type="PANTHER" id="PTHR48079">
    <property type="entry name" value="PROTEIN YEEZ"/>
    <property type="match status" value="1"/>
</dbReference>
<dbReference type="InterPro" id="IPR051783">
    <property type="entry name" value="NAD(P)-dependent_oxidoreduct"/>
</dbReference>
<comment type="caution">
    <text evidence="2">The sequence shown here is derived from an EMBL/GenBank/DDBJ whole genome shotgun (WGS) entry which is preliminary data.</text>
</comment>